<evidence type="ECO:0000259" key="1">
    <source>
        <dbReference type="Pfam" id="PF07007"/>
    </source>
</evidence>
<proteinExistence type="predicted"/>
<name>A0ABT6MWY7_9SPHN</name>
<comment type="caution">
    <text evidence="2">The sequence shown here is derived from an EMBL/GenBank/DDBJ whole genome shotgun (WGS) entry which is preliminary data.</text>
</comment>
<evidence type="ECO:0000313" key="3">
    <source>
        <dbReference type="Proteomes" id="UP001160625"/>
    </source>
</evidence>
<sequence>MPVAQLLLMLAAAQSQLPPCAEAYPKGEAAMLECERARYSTAQTVLEGSWRRALANNKGDDAQTVLTTAQNAWVKFRDAHCEAVAFPSRGSSLADQVKLACLADLTEARSNQLAEFGGD</sequence>
<dbReference type="EMBL" id="JARYGZ010000001">
    <property type="protein sequence ID" value="MDH7637570.1"/>
    <property type="molecule type" value="Genomic_DNA"/>
</dbReference>
<feature type="domain" description="Lysozyme inhibitor LprI-like N-terminal" evidence="1">
    <location>
        <begin position="20"/>
        <end position="113"/>
    </location>
</feature>
<dbReference type="InterPro" id="IPR009739">
    <property type="entry name" value="LprI-like_N"/>
</dbReference>
<gene>
    <name evidence="2" type="ORF">QGN17_02390</name>
</gene>
<protein>
    <submittedName>
        <fullName evidence="2">Lysozyme inhibitor LprI family protein</fullName>
    </submittedName>
</protein>
<dbReference type="Proteomes" id="UP001160625">
    <property type="component" value="Unassembled WGS sequence"/>
</dbReference>
<keyword evidence="3" id="KW-1185">Reference proteome</keyword>
<evidence type="ECO:0000313" key="2">
    <source>
        <dbReference type="EMBL" id="MDH7637570.1"/>
    </source>
</evidence>
<accession>A0ABT6MWY7</accession>
<dbReference type="Pfam" id="PF07007">
    <property type="entry name" value="LprI"/>
    <property type="match status" value="1"/>
</dbReference>
<organism evidence="2 3">
    <name type="scientific">Sphingomonas oryzagri</name>
    <dbReference type="NCBI Taxonomy" id="3042314"/>
    <lineage>
        <taxon>Bacteria</taxon>
        <taxon>Pseudomonadati</taxon>
        <taxon>Pseudomonadota</taxon>
        <taxon>Alphaproteobacteria</taxon>
        <taxon>Sphingomonadales</taxon>
        <taxon>Sphingomonadaceae</taxon>
        <taxon>Sphingomonas</taxon>
    </lineage>
</organism>
<reference evidence="2" key="1">
    <citation type="submission" date="2023-04" db="EMBL/GenBank/DDBJ databases">
        <title>Sphingomonas sp. MAHUQ-71 isolated from rice field.</title>
        <authorList>
            <person name="Huq M.A."/>
        </authorList>
    </citation>
    <scope>NUCLEOTIDE SEQUENCE</scope>
    <source>
        <strain evidence="2">MAHUQ-71</strain>
    </source>
</reference>
<dbReference type="Gene3D" id="1.20.1270.180">
    <property type="match status" value="1"/>
</dbReference>